<dbReference type="EMBL" id="CM046516">
    <property type="protein sequence ID" value="KAI8648651.1"/>
    <property type="molecule type" value="Genomic_DNA"/>
</dbReference>
<dbReference type="Proteomes" id="UP001065298">
    <property type="component" value="Chromosome 14"/>
</dbReference>
<proteinExistence type="predicted"/>
<gene>
    <name evidence="1" type="ORF">NCS57_01476900</name>
</gene>
<keyword evidence="2" id="KW-1185">Reference proteome</keyword>
<accession>A0ACC0QEA1</accession>
<comment type="caution">
    <text evidence="1">The sequence shown here is derived from an EMBL/GenBank/DDBJ whole genome shotgun (WGS) entry which is preliminary data.</text>
</comment>
<protein>
    <submittedName>
        <fullName evidence="1">DDE-1 domain-containing protein</fullName>
    </submittedName>
</protein>
<name>A0ACC0QEA1_9HYPO</name>
<evidence type="ECO:0000313" key="1">
    <source>
        <dbReference type="EMBL" id="KAI8648651.1"/>
    </source>
</evidence>
<sequence>MVLESKDPNLQATPRLKRGPKPKPPSERKSKPFSPLKRKEETHSHEKKVRVLLFLINHRIYDPNANSRGSQRGQLIDGYRQPYLSEAAKWFLVKKQTIHEWWKQRDKILGITPKETTWRPKWPELEDELFRRFIQRRSEKKIVTVSWFRTTAKHLFGELYPEHEQLFGFSNGWFLNFKKRHRIVKRRIANQAQKTPEEYRAIFNSFLRFLRRNTQRRTPPSPEVPPKFPPRPYEKIPDILDSPQRRFHNNCILNVDETPVPFEYLDGSTYALSGEKTVSGKTDRSGWSKRKGTLILPIFADRFGRLKPKLIFEGAEPPKGKILQREGHLYHPGVTVELNPTAYNNEKLFLKWLNEEVIPCKRPYREFMLVMDVASFHKTDNVTMLLGQSKILPAMIPPGCTSLLQPLDVSINKPFKQWLQQFADEWIAERDNDPVRSSKPWTATEKRAMTTHIVAKAWEQLQERPEMVEKEFYSCGIGLRPDGSEENLISIKDIRKEEIDFTN</sequence>
<reference evidence="1" key="1">
    <citation type="submission" date="2022-06" db="EMBL/GenBank/DDBJ databases">
        <title>Fusarium solani species complex genomes reveal bases of compartmentalisation and animal pathogenesis.</title>
        <authorList>
            <person name="Tsai I.J."/>
        </authorList>
    </citation>
    <scope>NUCLEOTIDE SEQUENCE</scope>
    <source>
        <strain evidence="1">Fu6.1</strain>
    </source>
</reference>
<organism evidence="1 2">
    <name type="scientific">Fusarium keratoplasticum</name>
    <dbReference type="NCBI Taxonomy" id="1328300"/>
    <lineage>
        <taxon>Eukaryota</taxon>
        <taxon>Fungi</taxon>
        <taxon>Dikarya</taxon>
        <taxon>Ascomycota</taxon>
        <taxon>Pezizomycotina</taxon>
        <taxon>Sordariomycetes</taxon>
        <taxon>Hypocreomycetidae</taxon>
        <taxon>Hypocreales</taxon>
        <taxon>Nectriaceae</taxon>
        <taxon>Fusarium</taxon>
        <taxon>Fusarium solani species complex</taxon>
    </lineage>
</organism>
<evidence type="ECO:0000313" key="2">
    <source>
        <dbReference type="Proteomes" id="UP001065298"/>
    </source>
</evidence>